<proteinExistence type="predicted"/>
<reference evidence="3" key="1">
    <citation type="journal article" date="2019" name="Int. J. Syst. Evol. Microbiol.">
        <title>The Global Catalogue of Microorganisms (GCM) 10K type strain sequencing project: providing services to taxonomists for standard genome sequencing and annotation.</title>
        <authorList>
            <consortium name="The Broad Institute Genomics Platform"/>
            <consortium name="The Broad Institute Genome Sequencing Center for Infectious Disease"/>
            <person name="Wu L."/>
            <person name="Ma J."/>
        </authorList>
    </citation>
    <scope>NUCLEOTIDE SEQUENCE [LARGE SCALE GENOMIC DNA]</scope>
    <source>
        <strain evidence="3">KCTC 52490</strain>
    </source>
</reference>
<dbReference type="EMBL" id="JBHUOM010000007">
    <property type="protein sequence ID" value="MFD2934936.1"/>
    <property type="molecule type" value="Genomic_DNA"/>
</dbReference>
<evidence type="ECO:0000256" key="1">
    <source>
        <dbReference type="SAM" id="Phobius"/>
    </source>
</evidence>
<dbReference type="Proteomes" id="UP001597512">
    <property type="component" value="Unassembled WGS sequence"/>
</dbReference>
<evidence type="ECO:0000313" key="3">
    <source>
        <dbReference type="Proteomes" id="UP001597512"/>
    </source>
</evidence>
<keyword evidence="1" id="KW-1133">Transmembrane helix</keyword>
<dbReference type="RefSeq" id="WP_381501886.1">
    <property type="nucleotide sequence ID" value="NZ_JBHUOM010000007.1"/>
</dbReference>
<gene>
    <name evidence="2" type="ORF">ACFS25_14165</name>
</gene>
<keyword evidence="3" id="KW-1185">Reference proteome</keyword>
<evidence type="ECO:0000313" key="2">
    <source>
        <dbReference type="EMBL" id="MFD2934936.1"/>
    </source>
</evidence>
<comment type="caution">
    <text evidence="2">The sequence shown here is derived from an EMBL/GenBank/DDBJ whole genome shotgun (WGS) entry which is preliminary data.</text>
</comment>
<accession>A0ABW6AHF6</accession>
<protein>
    <submittedName>
        <fullName evidence="2">Uncharacterized protein</fullName>
    </submittedName>
</protein>
<keyword evidence="1" id="KW-0812">Transmembrane</keyword>
<feature type="transmembrane region" description="Helical" evidence="1">
    <location>
        <begin position="156"/>
        <end position="173"/>
    </location>
</feature>
<feature type="transmembrane region" description="Helical" evidence="1">
    <location>
        <begin position="126"/>
        <end position="144"/>
    </location>
</feature>
<organism evidence="2 3">
    <name type="scientific">Spirosoma flavum</name>
    <dbReference type="NCBI Taxonomy" id="2048557"/>
    <lineage>
        <taxon>Bacteria</taxon>
        <taxon>Pseudomonadati</taxon>
        <taxon>Bacteroidota</taxon>
        <taxon>Cytophagia</taxon>
        <taxon>Cytophagales</taxon>
        <taxon>Cytophagaceae</taxon>
        <taxon>Spirosoma</taxon>
    </lineage>
</organism>
<sequence length="195" mass="21955">MLNQRRRIDLTECSISLLDLTTTKRLISNNKRNLMEIRRAVVLPVSLATARQHLAVALASPLVVQQGNLILAKIVCYGLIKENKLWVRYIEFGRSPVYIDLMAHLEETPGGVRLHMTIAAEETPGFLIYLPLLAVYLFFVSSSLNSGLKAELLGNYFLLLAFSATITFLWRSLNTSFSQMRITKLKGVLEQMITG</sequence>
<keyword evidence="1" id="KW-0472">Membrane</keyword>
<name>A0ABW6AHF6_9BACT</name>